<dbReference type="Proteomes" id="UP000509301">
    <property type="component" value="Chromosome"/>
</dbReference>
<dbReference type="GO" id="GO:0016491">
    <property type="term" value="F:oxidoreductase activity"/>
    <property type="evidence" value="ECO:0007669"/>
    <property type="project" value="UniProtKB-ARBA"/>
</dbReference>
<evidence type="ECO:0000313" key="2">
    <source>
        <dbReference type="EMBL" id="QKR00337.1"/>
    </source>
</evidence>
<reference evidence="2 3" key="1">
    <citation type="submission" date="2020-02" db="EMBL/GenBank/DDBJ databases">
        <title>Comparative genome analysis reveals the metabolism and evolution of the thermophilic archaeal genus Metallosphaera.</title>
        <authorList>
            <person name="Jiang C."/>
        </authorList>
    </citation>
    <scope>NUCLEOTIDE SEQUENCE [LARGE SCALE GENOMIC DNA]</scope>
    <source>
        <strain evidence="2 3">Ric-A</strain>
    </source>
</reference>
<dbReference type="RefSeq" id="WP_174631225.1">
    <property type="nucleotide sequence ID" value="NZ_CP049074.1"/>
</dbReference>
<keyword evidence="3" id="KW-1185">Reference proteome</keyword>
<dbReference type="OrthoDB" id="42878at2157"/>
<feature type="domain" description="4Fe-4S ferredoxin-type" evidence="1">
    <location>
        <begin position="316"/>
        <end position="344"/>
    </location>
</feature>
<feature type="domain" description="4Fe-4S ferredoxin-type" evidence="1">
    <location>
        <begin position="276"/>
        <end position="304"/>
    </location>
</feature>
<gene>
    <name evidence="2" type="ORF">GWK48_08065</name>
</gene>
<accession>A0A6N0NVT5</accession>
<organism evidence="2 3">
    <name type="scientific">Metallosphaera tengchongensis</name>
    <dbReference type="NCBI Taxonomy" id="1532350"/>
    <lineage>
        <taxon>Archaea</taxon>
        <taxon>Thermoproteota</taxon>
        <taxon>Thermoprotei</taxon>
        <taxon>Sulfolobales</taxon>
        <taxon>Sulfolobaceae</taxon>
        <taxon>Metallosphaera</taxon>
    </lineage>
</organism>
<dbReference type="GeneID" id="55641894"/>
<dbReference type="AlphaFoldDB" id="A0A6N0NVT5"/>
<dbReference type="Gene3D" id="3.30.70.20">
    <property type="match status" value="1"/>
</dbReference>
<name>A0A6N0NVT5_9CREN</name>
<evidence type="ECO:0000259" key="1">
    <source>
        <dbReference type="PROSITE" id="PS51379"/>
    </source>
</evidence>
<sequence length="614" mass="69386">MAGIIYSAISRTRRGETPKQVIRVFKTEDAMTDGKPRYEYFRGESGETVLDLTDLRGVEDLGDRIRVKAGTPWSDLVNFSLEVFGPLEASVGGSVYYEDGFFGFNEFGSLRRRVEVEAVAEGKVYVGQYRGGTITSVTIRKDLRPLVYKKLERSLSFLLNRVKYWYSTGLPAFRDVTIIKRGDSSALYVSYPQAREELLKDKLDDMVPDRPYFFETGNYRYKYFGYINTQELSDTLFSGADQVIIFLRKDVSKFIVSSNLPLNLPQQYLLPYSDDNSPDLFSGCILCGKCVYVCPHVDQRGDKDYSPLGFFIAKAQGMESQFATCNFCGKCEEVCPAKLEIVKDLKVSSRPKDKTSSVSVSLPSKKALVITPISDGLLEQALTAIRYFLSKDVRLGIITVDTTLEKLVKGEEIKVPEGVEEIYTLTPEERVYLLRAKPRNVVDVIFLFDALPKEVKERLNSLTVHKTCMYRGDVKGDESCSFAFMEMVNGEPSRDSKVTSSKVSLCPLASKKLKILSYLDLLEVEKGSDLTQIQSELVNLLSKNQDVIQDLSWYEGIDEGILDSFMNELIGSYLKGKNPADLVYIYVKMNELEPIKGSKVKEILEKKIREVWTT</sequence>
<dbReference type="Pfam" id="PF13183">
    <property type="entry name" value="Fer4_8"/>
    <property type="match status" value="1"/>
</dbReference>
<dbReference type="InterPro" id="IPR017896">
    <property type="entry name" value="4Fe4S_Fe-S-bd"/>
</dbReference>
<evidence type="ECO:0000313" key="3">
    <source>
        <dbReference type="Proteomes" id="UP000509301"/>
    </source>
</evidence>
<dbReference type="SUPFAM" id="SSF46548">
    <property type="entry name" value="alpha-helical ferredoxin"/>
    <property type="match status" value="1"/>
</dbReference>
<protein>
    <submittedName>
        <fullName evidence="2">4Fe-4S dicluster domain-containing protein</fullName>
    </submittedName>
</protein>
<dbReference type="EMBL" id="CP049074">
    <property type="protein sequence ID" value="QKR00337.1"/>
    <property type="molecule type" value="Genomic_DNA"/>
</dbReference>
<dbReference type="PROSITE" id="PS51379">
    <property type="entry name" value="4FE4S_FER_2"/>
    <property type="match status" value="2"/>
</dbReference>
<dbReference type="KEGG" id="mten:GWK48_08065"/>
<dbReference type="InterPro" id="IPR017900">
    <property type="entry name" value="4Fe4S_Fe_S_CS"/>
</dbReference>
<dbReference type="PROSITE" id="PS00198">
    <property type="entry name" value="4FE4S_FER_1"/>
    <property type="match status" value="1"/>
</dbReference>
<proteinExistence type="predicted"/>